<dbReference type="PANTHER" id="PTHR43238">
    <property type="entry name" value="GDP-L-FUCOSE SYNTHASE"/>
    <property type="match status" value="1"/>
</dbReference>
<dbReference type="InterPro" id="IPR028614">
    <property type="entry name" value="GDP_fucose/colitose_synth"/>
</dbReference>
<proteinExistence type="inferred from homology"/>
<dbReference type="EMBL" id="CAXKWB010042102">
    <property type="protein sequence ID" value="CAL4157420.1"/>
    <property type="molecule type" value="Genomic_DNA"/>
</dbReference>
<protein>
    <recommendedName>
        <fullName evidence="4">GDP-L-fucose synthase</fullName>
        <ecNumber evidence="4">1.1.1.271</ecNumber>
    </recommendedName>
    <alternativeName>
        <fullName evidence="8">GDP-4-keto-6-deoxy-D-mannose-3,5-epimerase-4-reductase</fullName>
    </alternativeName>
</protein>
<keyword evidence="6" id="KW-0560">Oxidoreductase</keyword>
<dbReference type="Gene3D" id="3.90.25.10">
    <property type="entry name" value="UDP-galactose 4-epimerase, domain 1"/>
    <property type="match status" value="1"/>
</dbReference>
<dbReference type="InterPro" id="IPR036291">
    <property type="entry name" value="NAD(P)-bd_dom_sf"/>
</dbReference>
<feature type="domain" description="NAD-dependent epimerase/dehydratase" evidence="9">
    <location>
        <begin position="6"/>
        <end position="229"/>
    </location>
</feature>
<comment type="similarity">
    <text evidence="3">Belongs to the NAD(P)-dependent epimerase/dehydratase family. Fucose synthase subfamily.</text>
</comment>
<evidence type="ECO:0000256" key="8">
    <source>
        <dbReference type="ARBA" id="ARBA00032995"/>
    </source>
</evidence>
<dbReference type="CDD" id="cd05239">
    <property type="entry name" value="GDP_FS_SDR_e"/>
    <property type="match status" value="1"/>
</dbReference>
<dbReference type="InterPro" id="IPR001509">
    <property type="entry name" value="Epimerase_deHydtase"/>
</dbReference>
<dbReference type="GO" id="GO:0050577">
    <property type="term" value="F:GDP-L-fucose synthase activity"/>
    <property type="evidence" value="ECO:0007669"/>
    <property type="project" value="UniProtKB-EC"/>
</dbReference>
<dbReference type="Gene3D" id="3.40.50.720">
    <property type="entry name" value="NAD(P)-binding Rossmann-like Domain"/>
    <property type="match status" value="1"/>
</dbReference>
<comment type="pathway">
    <text evidence="2">Nucleotide-sugar biosynthesis; GDP-L-fucose biosynthesis via de novo pathway; GDP-L-fucose from GDP-alpha-D-mannose: step 2/2.</text>
</comment>
<evidence type="ECO:0000256" key="6">
    <source>
        <dbReference type="ARBA" id="ARBA00023002"/>
    </source>
</evidence>
<evidence type="ECO:0000259" key="9">
    <source>
        <dbReference type="Pfam" id="PF01370"/>
    </source>
</evidence>
<name>A0AAV2S3F5_MEGNR</name>
<evidence type="ECO:0000256" key="7">
    <source>
        <dbReference type="ARBA" id="ARBA00023235"/>
    </source>
</evidence>
<accession>A0AAV2S3F5</accession>
<evidence type="ECO:0000313" key="10">
    <source>
        <dbReference type="EMBL" id="CAL4157420.1"/>
    </source>
</evidence>
<evidence type="ECO:0000256" key="5">
    <source>
        <dbReference type="ARBA" id="ARBA00022857"/>
    </source>
</evidence>
<keyword evidence="11" id="KW-1185">Reference proteome</keyword>
<comment type="function">
    <text evidence="1">Catalyzes the two-step NADP-dependent conversion of GDP-4-dehydro-6-deoxy-D-mannose to GDP-fucose, involving an epimerase and a reductase reaction.</text>
</comment>
<comment type="caution">
    <text evidence="10">The sequence shown here is derived from an EMBL/GenBank/DDBJ whole genome shotgun (WGS) entry which is preliminary data.</text>
</comment>
<dbReference type="PANTHER" id="PTHR43238:SF1">
    <property type="entry name" value="GDP-L-FUCOSE SYNTHASE"/>
    <property type="match status" value="1"/>
</dbReference>
<evidence type="ECO:0000256" key="4">
    <source>
        <dbReference type="ARBA" id="ARBA00012371"/>
    </source>
</evidence>
<gene>
    <name evidence="10" type="ORF">MNOR_LOCUS31887</name>
</gene>
<evidence type="ECO:0000256" key="1">
    <source>
        <dbReference type="ARBA" id="ARBA00002870"/>
    </source>
</evidence>
<dbReference type="Pfam" id="PF01370">
    <property type="entry name" value="Epimerase"/>
    <property type="match status" value="1"/>
</dbReference>
<dbReference type="HAMAP" id="MF_00956">
    <property type="entry name" value="GDP_fucose_synth"/>
    <property type="match status" value="1"/>
</dbReference>
<keyword evidence="7" id="KW-0413">Isomerase</keyword>
<evidence type="ECO:0000313" key="11">
    <source>
        <dbReference type="Proteomes" id="UP001497623"/>
    </source>
</evidence>
<reference evidence="10 11" key="1">
    <citation type="submission" date="2024-05" db="EMBL/GenBank/DDBJ databases">
        <authorList>
            <person name="Wallberg A."/>
        </authorList>
    </citation>
    <scope>NUCLEOTIDE SEQUENCE [LARGE SCALE GENOMIC DNA]</scope>
</reference>
<dbReference type="AlphaFoldDB" id="A0AAV2S3F5"/>
<sequence>MSKKVIMVTGGSGLVGKSMQKVIKEENPADEEWIFLSSKDADLLDSQSTSAVFEKYKPTHVIHLAALVGGLYRHLGQNLEMMRLNLRINDHVLEACREHKCQKVVSCMSTCIFPDETTYPIEESMLHSGPPHNSNCGYAYAKRMIDVANHLYARDHGMQCTGVIPTNIYGPFDNFSLADSHVLPGLVHKCYLAQKENKPFVISGTGTPRRQFIFSEDLARLIVWTLRDYPEIDPILLSVSEDEEISIKELAELIAEAYDFKGEIIYDASKSDGQFKKTTTNKKLRSYLPDYKFKSIKDGIQETVDWFKASYPNVRLSY</sequence>
<organism evidence="10 11">
    <name type="scientific">Meganyctiphanes norvegica</name>
    <name type="common">Northern krill</name>
    <name type="synonym">Thysanopoda norvegica</name>
    <dbReference type="NCBI Taxonomy" id="48144"/>
    <lineage>
        <taxon>Eukaryota</taxon>
        <taxon>Metazoa</taxon>
        <taxon>Ecdysozoa</taxon>
        <taxon>Arthropoda</taxon>
        <taxon>Crustacea</taxon>
        <taxon>Multicrustacea</taxon>
        <taxon>Malacostraca</taxon>
        <taxon>Eumalacostraca</taxon>
        <taxon>Eucarida</taxon>
        <taxon>Euphausiacea</taxon>
        <taxon>Euphausiidae</taxon>
        <taxon>Meganyctiphanes</taxon>
    </lineage>
</organism>
<dbReference type="GO" id="GO:0016853">
    <property type="term" value="F:isomerase activity"/>
    <property type="evidence" value="ECO:0007669"/>
    <property type="project" value="UniProtKB-KW"/>
</dbReference>
<dbReference type="SUPFAM" id="SSF51735">
    <property type="entry name" value="NAD(P)-binding Rossmann-fold domains"/>
    <property type="match status" value="1"/>
</dbReference>
<dbReference type="EC" id="1.1.1.271" evidence="4"/>
<keyword evidence="5" id="KW-0521">NADP</keyword>
<evidence type="ECO:0000256" key="2">
    <source>
        <dbReference type="ARBA" id="ARBA00004883"/>
    </source>
</evidence>
<evidence type="ECO:0000256" key="3">
    <source>
        <dbReference type="ARBA" id="ARBA00005959"/>
    </source>
</evidence>
<dbReference type="Proteomes" id="UP001497623">
    <property type="component" value="Unassembled WGS sequence"/>
</dbReference>